<reference evidence="6" key="1">
    <citation type="journal article" date="2023" name="Plant J.">
        <title>Genome sequences and population genomics provide insights into the demographic history, inbreeding, and mutation load of two 'living fossil' tree species of Dipteronia.</title>
        <authorList>
            <person name="Feng Y."/>
            <person name="Comes H.P."/>
            <person name="Chen J."/>
            <person name="Zhu S."/>
            <person name="Lu R."/>
            <person name="Zhang X."/>
            <person name="Li P."/>
            <person name="Qiu J."/>
            <person name="Olsen K.M."/>
            <person name="Qiu Y."/>
        </authorList>
    </citation>
    <scope>NUCLEOTIDE SEQUENCE</scope>
    <source>
        <strain evidence="6">NBL</strain>
    </source>
</reference>
<evidence type="ECO:0000259" key="5">
    <source>
        <dbReference type="Pfam" id="PF09785"/>
    </source>
</evidence>
<dbReference type="GO" id="GO:0071011">
    <property type="term" value="C:precatalytic spliceosome"/>
    <property type="evidence" value="ECO:0007669"/>
    <property type="project" value="TreeGrafter"/>
</dbReference>
<accession>A0AAE0B355</accession>
<dbReference type="Proteomes" id="UP001281410">
    <property type="component" value="Unassembled WGS sequence"/>
</dbReference>
<dbReference type="AlphaFoldDB" id="A0AAE0B355"/>
<dbReference type="PANTHER" id="PTHR13904">
    <property type="entry name" value="PRE-MRNA SPLICING FACTOR PRP31"/>
    <property type="match status" value="1"/>
</dbReference>
<evidence type="ECO:0000256" key="3">
    <source>
        <dbReference type="ARBA" id="ARBA00023274"/>
    </source>
</evidence>
<gene>
    <name evidence="6" type="ORF">Dsin_000828</name>
</gene>
<protein>
    <recommendedName>
        <fullName evidence="5">Prp31 C-terminal domain-containing protein</fullName>
    </recommendedName>
</protein>
<keyword evidence="2" id="KW-0539">Nucleus</keyword>
<dbReference type="InterPro" id="IPR027105">
    <property type="entry name" value="Prp31"/>
</dbReference>
<dbReference type="GO" id="GO:0005687">
    <property type="term" value="C:U4 snRNP"/>
    <property type="evidence" value="ECO:0007669"/>
    <property type="project" value="TreeGrafter"/>
</dbReference>
<evidence type="ECO:0000313" key="6">
    <source>
        <dbReference type="EMBL" id="KAK3228947.1"/>
    </source>
</evidence>
<evidence type="ECO:0000256" key="1">
    <source>
        <dbReference type="ARBA" id="ARBA00004123"/>
    </source>
</evidence>
<dbReference type="GO" id="GO:0046540">
    <property type="term" value="C:U4/U6 x U5 tri-snRNP complex"/>
    <property type="evidence" value="ECO:0007669"/>
    <property type="project" value="InterPro"/>
</dbReference>
<evidence type="ECO:0000256" key="2">
    <source>
        <dbReference type="ARBA" id="ARBA00023242"/>
    </source>
</evidence>
<dbReference type="EMBL" id="JANJYJ010000001">
    <property type="protein sequence ID" value="KAK3228947.1"/>
    <property type="molecule type" value="Genomic_DNA"/>
</dbReference>
<dbReference type="GO" id="GO:0000244">
    <property type="term" value="P:spliceosomal tri-snRNP complex assembly"/>
    <property type="evidence" value="ECO:0007669"/>
    <property type="project" value="InterPro"/>
</dbReference>
<comment type="caution">
    <text evidence="6">The sequence shown here is derived from an EMBL/GenBank/DDBJ whole genome shotgun (WGS) entry which is preliminary data.</text>
</comment>
<comment type="subcellular location">
    <subcellularLocation>
        <location evidence="1">Nucleus</location>
    </subcellularLocation>
</comment>
<evidence type="ECO:0000256" key="4">
    <source>
        <dbReference type="SAM" id="MobiDB-lite"/>
    </source>
</evidence>
<keyword evidence="7" id="KW-1185">Reference proteome</keyword>
<dbReference type="PANTHER" id="PTHR13904:SF0">
    <property type="entry name" value="U4_U6 SMALL NUCLEAR RIBONUCLEOPROTEIN PRP31"/>
    <property type="match status" value="1"/>
</dbReference>
<proteinExistence type="predicted"/>
<sequence>MKRFVRKLRNGKSLLLQSKQKHLLFLILNRKRKEVVVVCVRYMKERYAVTDMRKLFNRMQFGVPEENFLEDNGMLGRASCGKLRVSIGLQIKVANKFKHYGSSSGANSGLTSISLVFTPVQGIEFTNPQSHEHHDQLGSGTQRLKL</sequence>
<dbReference type="InterPro" id="IPR019175">
    <property type="entry name" value="Prp31_C"/>
</dbReference>
<evidence type="ECO:0000313" key="7">
    <source>
        <dbReference type="Proteomes" id="UP001281410"/>
    </source>
</evidence>
<feature type="domain" description="Prp31 C-terminal" evidence="5">
    <location>
        <begin position="40"/>
        <end position="128"/>
    </location>
</feature>
<keyword evidence="3" id="KW-0687">Ribonucleoprotein</keyword>
<feature type="region of interest" description="Disordered" evidence="4">
    <location>
        <begin position="126"/>
        <end position="146"/>
    </location>
</feature>
<organism evidence="6 7">
    <name type="scientific">Dipteronia sinensis</name>
    <dbReference type="NCBI Taxonomy" id="43782"/>
    <lineage>
        <taxon>Eukaryota</taxon>
        <taxon>Viridiplantae</taxon>
        <taxon>Streptophyta</taxon>
        <taxon>Embryophyta</taxon>
        <taxon>Tracheophyta</taxon>
        <taxon>Spermatophyta</taxon>
        <taxon>Magnoliopsida</taxon>
        <taxon>eudicotyledons</taxon>
        <taxon>Gunneridae</taxon>
        <taxon>Pentapetalae</taxon>
        <taxon>rosids</taxon>
        <taxon>malvids</taxon>
        <taxon>Sapindales</taxon>
        <taxon>Sapindaceae</taxon>
        <taxon>Hippocastanoideae</taxon>
        <taxon>Acereae</taxon>
        <taxon>Dipteronia</taxon>
    </lineage>
</organism>
<name>A0AAE0B355_9ROSI</name>
<dbReference type="Pfam" id="PF09785">
    <property type="entry name" value="Prp31_C"/>
    <property type="match status" value="1"/>
</dbReference>